<reference evidence="3 4" key="1">
    <citation type="submission" date="2021-09" db="EMBL/GenBank/DDBJ databases">
        <title>The complete genome sequence of a new microorganism.</title>
        <authorList>
            <person name="Zi Z."/>
        </authorList>
    </citation>
    <scope>NUCLEOTIDE SEQUENCE [LARGE SCALE GENOMIC DNA]</scope>
    <source>
        <strain evidence="3 4">WGZ8</strain>
    </source>
</reference>
<name>A0ABS7VKJ2_9HYPH</name>
<dbReference type="RefSeq" id="WP_224312370.1">
    <property type="nucleotide sequence ID" value="NZ_JAIRBM010000004.1"/>
</dbReference>
<evidence type="ECO:0000256" key="2">
    <source>
        <dbReference type="SAM" id="SignalP"/>
    </source>
</evidence>
<dbReference type="Proteomes" id="UP000704176">
    <property type="component" value="Unassembled WGS sequence"/>
</dbReference>
<feature type="compositionally biased region" description="Polar residues" evidence="1">
    <location>
        <begin position="25"/>
        <end position="54"/>
    </location>
</feature>
<evidence type="ECO:0000313" key="3">
    <source>
        <dbReference type="EMBL" id="MBZ6076056.1"/>
    </source>
</evidence>
<dbReference type="EMBL" id="JAIRBM010000004">
    <property type="protein sequence ID" value="MBZ6076056.1"/>
    <property type="molecule type" value="Genomic_DNA"/>
</dbReference>
<proteinExistence type="predicted"/>
<feature type="compositionally biased region" description="Polar residues" evidence="1">
    <location>
        <begin position="90"/>
        <end position="101"/>
    </location>
</feature>
<feature type="chain" id="PRO_5046507122" evidence="2">
    <location>
        <begin position="23"/>
        <end position="112"/>
    </location>
</feature>
<feature type="compositionally biased region" description="Basic residues" evidence="1">
    <location>
        <begin position="55"/>
        <end position="72"/>
    </location>
</feature>
<sequence>MRSLLITTIAAAAFALGGSAMAQTPVPNASGSQTTNPQTYGATANQPQAGQQMHPQKRKATPQHHAARRHHPVTTTGSVRHGWTPRTPVPNASGSQVTNPDTYRATAYQHRR</sequence>
<evidence type="ECO:0000256" key="1">
    <source>
        <dbReference type="SAM" id="MobiDB-lite"/>
    </source>
</evidence>
<keyword evidence="2" id="KW-0732">Signal</keyword>
<protein>
    <submittedName>
        <fullName evidence="3">Uncharacterized protein</fullName>
    </submittedName>
</protein>
<accession>A0ABS7VKJ2</accession>
<comment type="caution">
    <text evidence="3">The sequence shown here is derived from an EMBL/GenBank/DDBJ whole genome shotgun (WGS) entry which is preliminary data.</text>
</comment>
<feature type="signal peptide" evidence="2">
    <location>
        <begin position="1"/>
        <end position="22"/>
    </location>
</feature>
<gene>
    <name evidence="3" type="ORF">K9B37_07105</name>
</gene>
<organism evidence="3 4">
    <name type="scientific">Microvirga puerhi</name>
    <dbReference type="NCBI Taxonomy" id="2876078"/>
    <lineage>
        <taxon>Bacteria</taxon>
        <taxon>Pseudomonadati</taxon>
        <taxon>Pseudomonadota</taxon>
        <taxon>Alphaproteobacteria</taxon>
        <taxon>Hyphomicrobiales</taxon>
        <taxon>Methylobacteriaceae</taxon>
        <taxon>Microvirga</taxon>
    </lineage>
</organism>
<keyword evidence="4" id="KW-1185">Reference proteome</keyword>
<evidence type="ECO:0000313" key="4">
    <source>
        <dbReference type="Proteomes" id="UP000704176"/>
    </source>
</evidence>
<feature type="region of interest" description="Disordered" evidence="1">
    <location>
        <begin position="21"/>
        <end position="112"/>
    </location>
</feature>